<evidence type="ECO:0000313" key="2">
    <source>
        <dbReference type="Proteomes" id="UP001165064"/>
    </source>
</evidence>
<keyword evidence="2" id="KW-1185">Reference proteome</keyword>
<organism evidence="1 2">
    <name type="scientific">Ambrosiozyma monospora</name>
    <name type="common">Yeast</name>
    <name type="synonym">Endomycopsis monosporus</name>
    <dbReference type="NCBI Taxonomy" id="43982"/>
    <lineage>
        <taxon>Eukaryota</taxon>
        <taxon>Fungi</taxon>
        <taxon>Dikarya</taxon>
        <taxon>Ascomycota</taxon>
        <taxon>Saccharomycotina</taxon>
        <taxon>Pichiomycetes</taxon>
        <taxon>Pichiales</taxon>
        <taxon>Pichiaceae</taxon>
        <taxon>Ambrosiozyma</taxon>
    </lineage>
</organism>
<gene>
    <name evidence="1" type="ORF">Amon02_000385500</name>
</gene>
<dbReference type="Proteomes" id="UP001165064">
    <property type="component" value="Unassembled WGS sequence"/>
</dbReference>
<accession>A0ACB5T1G1</accession>
<dbReference type="EMBL" id="BSXS01002520">
    <property type="protein sequence ID" value="GME79271.1"/>
    <property type="molecule type" value="Genomic_DNA"/>
</dbReference>
<proteinExistence type="predicted"/>
<comment type="caution">
    <text evidence="1">The sequence shown here is derived from an EMBL/GenBank/DDBJ whole genome shotgun (WGS) entry which is preliminary data.</text>
</comment>
<name>A0ACB5T1G1_AMBMO</name>
<protein>
    <submittedName>
        <fullName evidence="1">Unnamed protein product</fullName>
    </submittedName>
</protein>
<evidence type="ECO:0000313" key="1">
    <source>
        <dbReference type="EMBL" id="GME79271.1"/>
    </source>
</evidence>
<sequence length="249" mass="25647">MEIASGAAVALLDTGTTLTYIPDDLLSIIVDALQLSVNSQTGYYTMDCSFGSNYFLTFNFQGFEIEVPITSFLLDLQTTSGRTSSTCQLGLMSSGDDTLILGDSFLRNVYLVVDLEDNVVAMAPANLDSNDEDIEAISDSIPSAVSAASYATTWGDSATALSINSSPTTESLSSYAVAATYGSNVDHSSNGTVSGNSGGDGTSSSAGSKSTGDSSSVKKDAAGKLGLGWIGDEWIGAVVLGLVVFNVVL</sequence>
<reference evidence="1" key="1">
    <citation type="submission" date="2023-04" db="EMBL/GenBank/DDBJ databases">
        <title>Ambrosiozyma monospora NBRC 10751.</title>
        <authorList>
            <person name="Ichikawa N."/>
            <person name="Sato H."/>
            <person name="Tonouchi N."/>
        </authorList>
    </citation>
    <scope>NUCLEOTIDE SEQUENCE</scope>
    <source>
        <strain evidence="1">NBRC 10751</strain>
    </source>
</reference>